<evidence type="ECO:0000256" key="4">
    <source>
        <dbReference type="ARBA" id="ARBA00022989"/>
    </source>
</evidence>
<evidence type="ECO:0000256" key="2">
    <source>
        <dbReference type="ARBA" id="ARBA00022475"/>
    </source>
</evidence>
<dbReference type="GO" id="GO:0005886">
    <property type="term" value="C:plasma membrane"/>
    <property type="evidence" value="ECO:0007669"/>
    <property type="project" value="UniProtKB-SubCell"/>
</dbReference>
<dbReference type="Pfam" id="PF13974">
    <property type="entry name" value="YebO"/>
    <property type="match status" value="1"/>
</dbReference>
<dbReference type="AlphaFoldDB" id="A0AA41XVP1"/>
<comment type="subcellular location">
    <subcellularLocation>
        <location evidence="1">Cell membrane</location>
        <topology evidence="1">Single-pass membrane protein</topology>
    </subcellularLocation>
</comment>
<feature type="compositionally biased region" description="Basic and acidic residues" evidence="6">
    <location>
        <begin position="60"/>
        <end position="73"/>
    </location>
</feature>
<evidence type="ECO:0000256" key="1">
    <source>
        <dbReference type="ARBA" id="ARBA00004162"/>
    </source>
</evidence>
<dbReference type="InterPro" id="IPR025594">
    <property type="entry name" value="YebO"/>
</dbReference>
<keyword evidence="9" id="KW-1185">Reference proteome</keyword>
<evidence type="ECO:0000313" key="7">
    <source>
        <dbReference type="EMBL" id="MCV9877271.1"/>
    </source>
</evidence>
<evidence type="ECO:0000313" key="10">
    <source>
        <dbReference type="Proteomes" id="UP001165569"/>
    </source>
</evidence>
<sequence length="88" mass="10314">MVFIALLAVLALLLWFFINRASVRANEQIRLLHKIVEQQRQQLDLLKMRFPQEARGTTAKRAEEDEDARHLQESDDVTLAFKNVIPER</sequence>
<keyword evidence="2" id="KW-1003">Cell membrane</keyword>
<feature type="region of interest" description="Disordered" evidence="6">
    <location>
        <begin position="54"/>
        <end position="73"/>
    </location>
</feature>
<dbReference type="RefSeq" id="WP_264088901.1">
    <property type="nucleotide sequence ID" value="NZ_JAMPJT010000001.1"/>
</dbReference>
<dbReference type="EMBL" id="JAMPJU010000001">
    <property type="protein sequence ID" value="MCV9881163.1"/>
    <property type="molecule type" value="Genomic_DNA"/>
</dbReference>
<evidence type="ECO:0000256" key="3">
    <source>
        <dbReference type="ARBA" id="ARBA00022692"/>
    </source>
</evidence>
<evidence type="ECO:0000313" key="8">
    <source>
        <dbReference type="EMBL" id="MCV9881163.1"/>
    </source>
</evidence>
<proteinExistence type="predicted"/>
<evidence type="ECO:0000313" key="9">
    <source>
        <dbReference type="Proteomes" id="UP001165568"/>
    </source>
</evidence>
<keyword evidence="4" id="KW-1133">Transmembrane helix</keyword>
<organism evidence="7 10">
    <name type="scientific">Brenneria izbisi</name>
    <dbReference type="NCBI Taxonomy" id="2939450"/>
    <lineage>
        <taxon>Bacteria</taxon>
        <taxon>Pseudomonadati</taxon>
        <taxon>Pseudomonadota</taxon>
        <taxon>Gammaproteobacteria</taxon>
        <taxon>Enterobacterales</taxon>
        <taxon>Pectobacteriaceae</taxon>
        <taxon>Brenneria</taxon>
    </lineage>
</organism>
<dbReference type="Proteomes" id="UP001165569">
    <property type="component" value="Unassembled WGS sequence"/>
</dbReference>
<gene>
    <name evidence="7" type="ORF">NC803_00175</name>
    <name evidence="8" type="ORF">NC856_02570</name>
</gene>
<dbReference type="EMBL" id="JAMPJT010000001">
    <property type="protein sequence ID" value="MCV9877271.1"/>
    <property type="molecule type" value="Genomic_DNA"/>
</dbReference>
<accession>A0AA41XVP1</accession>
<keyword evidence="3" id="KW-0812">Transmembrane</keyword>
<protein>
    <submittedName>
        <fullName evidence="7">YebO family protein</fullName>
    </submittedName>
</protein>
<evidence type="ECO:0000256" key="6">
    <source>
        <dbReference type="SAM" id="MobiDB-lite"/>
    </source>
</evidence>
<evidence type="ECO:0000256" key="5">
    <source>
        <dbReference type="ARBA" id="ARBA00023136"/>
    </source>
</evidence>
<comment type="caution">
    <text evidence="7">The sequence shown here is derived from an EMBL/GenBank/DDBJ whole genome shotgun (WGS) entry which is preliminary data.</text>
</comment>
<name>A0AA41XVP1_9GAMM</name>
<keyword evidence="5" id="KW-0472">Membrane</keyword>
<dbReference type="Proteomes" id="UP001165568">
    <property type="component" value="Unassembled WGS sequence"/>
</dbReference>
<reference evidence="7" key="1">
    <citation type="submission" date="2022-04" db="EMBL/GenBank/DDBJ databases">
        <title>Brenneria sp. isolated from walnut trees in Serbia.</title>
        <authorList>
            <person name="Gasic K."/>
            <person name="Zlatkovic N."/>
            <person name="Kuzmanovic N."/>
        </authorList>
    </citation>
    <scope>NUCLEOTIDE SEQUENCE</scope>
    <source>
        <strain evidence="8">KBI 423</strain>
        <strain evidence="7">KBI 447</strain>
    </source>
</reference>